<reference evidence="1 2" key="1">
    <citation type="submission" date="2020-01" db="EMBL/GenBank/DDBJ databases">
        <authorList>
            <consortium name="DOE Joint Genome Institute"/>
            <person name="Haridas S."/>
            <person name="Albert R."/>
            <person name="Binder M."/>
            <person name="Bloem J."/>
            <person name="Labutti K."/>
            <person name="Salamov A."/>
            <person name="Andreopoulos B."/>
            <person name="Baker S.E."/>
            <person name="Barry K."/>
            <person name="Bills G."/>
            <person name="Bluhm B.H."/>
            <person name="Cannon C."/>
            <person name="Castanera R."/>
            <person name="Culley D.E."/>
            <person name="Daum C."/>
            <person name="Ezra D."/>
            <person name="Gonzalez J.B."/>
            <person name="Henrissat B."/>
            <person name="Kuo A."/>
            <person name="Liang C."/>
            <person name="Lipzen A."/>
            <person name="Lutzoni F."/>
            <person name="Magnuson J."/>
            <person name="Mondo S."/>
            <person name="Nolan M."/>
            <person name="Ohm R."/>
            <person name="Pangilinan J."/>
            <person name="Park H.-J.H."/>
            <person name="Ramirez L."/>
            <person name="Alfaro M."/>
            <person name="Sun H."/>
            <person name="Tritt A."/>
            <person name="Yoshinaga Y."/>
            <person name="Zwiers L.-H.L."/>
            <person name="Turgeon B.G."/>
            <person name="Goodwin S.B."/>
            <person name="Spatafora J.W."/>
            <person name="Crous P.W."/>
            <person name="Grigoriev I.V."/>
        </authorList>
    </citation>
    <scope>NUCLEOTIDE SEQUENCE [LARGE SCALE GENOMIC DNA]</scope>
    <source>
        <strain evidence="1 2">CBS 611.86</strain>
    </source>
</reference>
<dbReference type="EMBL" id="JAADJZ010000029">
    <property type="protein sequence ID" value="KAF2866226.1"/>
    <property type="molecule type" value="Genomic_DNA"/>
</dbReference>
<dbReference type="AlphaFoldDB" id="A0A7C8I0Y7"/>
<dbReference type="OrthoDB" id="4485682at2759"/>
<evidence type="ECO:0000313" key="2">
    <source>
        <dbReference type="Proteomes" id="UP000481861"/>
    </source>
</evidence>
<proteinExistence type="predicted"/>
<sequence>MSPEAQLLSCKPKTFKAYLRWRKKHFRIKKQSAMQSYWKRISNCYRHLAGERTVSVRVTGHEHQNTRQATNFNAS</sequence>
<evidence type="ECO:0000313" key="1">
    <source>
        <dbReference type="EMBL" id="KAF2866226.1"/>
    </source>
</evidence>
<accession>A0A7C8I0Y7</accession>
<name>A0A7C8I0Y7_9PLEO</name>
<gene>
    <name evidence="1" type="ORF">BDV95DRAFT_649794</name>
</gene>
<protein>
    <submittedName>
        <fullName evidence="1">Uncharacterized protein</fullName>
    </submittedName>
</protein>
<organism evidence="1 2">
    <name type="scientific">Massariosphaeria phaeospora</name>
    <dbReference type="NCBI Taxonomy" id="100035"/>
    <lineage>
        <taxon>Eukaryota</taxon>
        <taxon>Fungi</taxon>
        <taxon>Dikarya</taxon>
        <taxon>Ascomycota</taxon>
        <taxon>Pezizomycotina</taxon>
        <taxon>Dothideomycetes</taxon>
        <taxon>Pleosporomycetidae</taxon>
        <taxon>Pleosporales</taxon>
        <taxon>Pleosporales incertae sedis</taxon>
        <taxon>Massariosphaeria</taxon>
    </lineage>
</organism>
<dbReference type="Proteomes" id="UP000481861">
    <property type="component" value="Unassembled WGS sequence"/>
</dbReference>
<comment type="caution">
    <text evidence="1">The sequence shown here is derived from an EMBL/GenBank/DDBJ whole genome shotgun (WGS) entry which is preliminary data.</text>
</comment>
<keyword evidence="2" id="KW-1185">Reference proteome</keyword>